<sequence>MKEWWNKHNSDWIGSCMEDAKIFKKILQRVKEKIPPKDTARLNELNKFGTGEDELNQKILQAINDICSLTEVNALKIDTINWYEDATANIHTLKREVNKCKKNTIYETMWTRIEYELDSINVEELTFDHPLCSGILDITLEPFQTMPESLRDAFKDPFNKYLLPRNEDIFSTCKQFIENEQKKIILEYIFDDINFDFGVWLDKPDKLKKITKRLLKVLCNIWSLPKYESFSSKGNTQINEGSYVCEVISPLLSIIMKELPGNPSIVEVWGEEASKASAHRKGSLKIAKRVDYMITAHLGNAKLEVVYLETGRPISLKSKQLHDHKKLACIAKDSIDTVTTKSALKRVFNKKKKFLTIFNINIKSDVMEIWCMRKEDGIYKYCLLDKAPIPLQITPANVIYSFIHLLLTLRTAVACTLFKINNDNSVKEYESDESEDTNTSITITTPQHHN</sequence>
<comment type="caution">
    <text evidence="2">The sequence shown here is derived from an EMBL/GenBank/DDBJ whole genome shotgun (WGS) entry which is preliminary data.</text>
</comment>
<feature type="region of interest" description="Disordered" evidence="1">
    <location>
        <begin position="429"/>
        <end position="450"/>
    </location>
</feature>
<dbReference type="VEuPathDB" id="FungiDB:RhiirFUN_010571"/>
<reference evidence="2 3" key="2">
    <citation type="submission" date="2017-10" db="EMBL/GenBank/DDBJ databases">
        <title>Extensive intraspecific genome diversity in a model arbuscular mycorrhizal fungus.</title>
        <authorList>
            <person name="Chen E.C.H."/>
            <person name="Morin E."/>
            <person name="Baudet D."/>
            <person name="Noel J."/>
            <person name="Ndikumana S."/>
            <person name="Charron P."/>
            <person name="St-Onge C."/>
            <person name="Giorgi J."/>
            <person name="Grigoriev I.V."/>
            <person name="Roux C."/>
            <person name="Martin F.M."/>
            <person name="Corradi N."/>
        </authorList>
    </citation>
    <scope>NUCLEOTIDE SEQUENCE [LARGE SCALE GENOMIC DNA]</scope>
    <source>
        <strain evidence="2 3">C2</strain>
    </source>
</reference>
<gene>
    <name evidence="2" type="ORF">RhiirC2_758597</name>
</gene>
<evidence type="ECO:0000313" key="3">
    <source>
        <dbReference type="Proteomes" id="UP000233469"/>
    </source>
</evidence>
<name>A0A2N1MNG9_9GLOM</name>
<dbReference type="Proteomes" id="UP000233469">
    <property type="component" value="Unassembled WGS sequence"/>
</dbReference>
<feature type="compositionally biased region" description="Polar residues" evidence="1">
    <location>
        <begin position="437"/>
        <end position="450"/>
    </location>
</feature>
<evidence type="ECO:0000256" key="1">
    <source>
        <dbReference type="SAM" id="MobiDB-lite"/>
    </source>
</evidence>
<organism evidence="2 3">
    <name type="scientific">Rhizophagus irregularis</name>
    <dbReference type="NCBI Taxonomy" id="588596"/>
    <lineage>
        <taxon>Eukaryota</taxon>
        <taxon>Fungi</taxon>
        <taxon>Fungi incertae sedis</taxon>
        <taxon>Mucoromycota</taxon>
        <taxon>Glomeromycotina</taxon>
        <taxon>Glomeromycetes</taxon>
        <taxon>Glomerales</taxon>
        <taxon>Glomeraceae</taxon>
        <taxon>Rhizophagus</taxon>
    </lineage>
</organism>
<dbReference type="EMBL" id="LLXL01001710">
    <property type="protein sequence ID" value="PKK63184.1"/>
    <property type="molecule type" value="Genomic_DNA"/>
</dbReference>
<protein>
    <submittedName>
        <fullName evidence="2">Uncharacterized protein</fullName>
    </submittedName>
</protein>
<dbReference type="AlphaFoldDB" id="A0A2N1MNG9"/>
<evidence type="ECO:0000313" key="2">
    <source>
        <dbReference type="EMBL" id="PKK63184.1"/>
    </source>
</evidence>
<reference evidence="2 3" key="1">
    <citation type="submission" date="2016-04" db="EMBL/GenBank/DDBJ databases">
        <title>Genome analyses suggest a sexual origin of heterokaryosis in a supposedly ancient asexual fungus.</title>
        <authorList>
            <person name="Ropars J."/>
            <person name="Sedzielewska K."/>
            <person name="Noel J."/>
            <person name="Charron P."/>
            <person name="Farinelli L."/>
            <person name="Marton T."/>
            <person name="Kruger M."/>
            <person name="Pelin A."/>
            <person name="Brachmann A."/>
            <person name="Corradi N."/>
        </authorList>
    </citation>
    <scope>NUCLEOTIDE SEQUENCE [LARGE SCALE GENOMIC DNA]</scope>
    <source>
        <strain evidence="2 3">C2</strain>
    </source>
</reference>
<accession>A0A2N1MNG9</accession>
<proteinExistence type="predicted"/>
<dbReference type="VEuPathDB" id="FungiDB:RhiirA1_502976"/>
<dbReference type="VEuPathDB" id="FungiDB:FUN_000024"/>